<evidence type="ECO:0000313" key="7">
    <source>
        <dbReference type="EMBL" id="MBS2962449.1"/>
    </source>
</evidence>
<dbReference type="PANTHER" id="PTHR20855:SF3">
    <property type="entry name" value="LD03007P"/>
    <property type="match status" value="1"/>
</dbReference>
<accession>A0A8J7WN26</accession>
<keyword evidence="5" id="KW-0479">Metal-binding</keyword>
<sequence>MGAGGDALEPRGSAVRHVSPGQAVASATEAAAARLQSAKPKLRGWFHAGVFPLALAAGIVLIALAPTTGTAVACAIFAVSSWLLFGVSGVYHRGTWTPRTHAVLRRLDHTNIFLIIAGTYTPLAVVLLPRNSAGVLLTLVWAGALIGIGMRVFWLHAPRWVYVPCYLALGWAAVFYMPQFLRSGGWSVVGLVIAGGLLYSIGAVVYALKRPNPSPRWFGFHEIFHLFTIAAFTCHYVAISITVYTLA</sequence>
<proteinExistence type="predicted"/>
<dbReference type="GO" id="GO:0046872">
    <property type="term" value="F:metal ion binding"/>
    <property type="evidence" value="ECO:0007669"/>
    <property type="project" value="UniProtKB-KW"/>
</dbReference>
<feature type="binding site" evidence="5">
    <location>
        <position position="92"/>
    </location>
    <ligand>
        <name>Zn(2+)</name>
        <dbReference type="ChEBI" id="CHEBI:29105"/>
    </ligand>
</feature>
<keyword evidence="3 6" id="KW-1133">Transmembrane helix</keyword>
<feature type="transmembrane region" description="Helical" evidence="6">
    <location>
        <begin position="184"/>
        <end position="208"/>
    </location>
</feature>
<evidence type="ECO:0000256" key="1">
    <source>
        <dbReference type="ARBA" id="ARBA00004141"/>
    </source>
</evidence>
<dbReference type="Pfam" id="PF03006">
    <property type="entry name" value="HlyIII"/>
    <property type="match status" value="1"/>
</dbReference>
<comment type="caution">
    <text evidence="7">The sequence shown here is derived from an EMBL/GenBank/DDBJ whole genome shotgun (WGS) entry which is preliminary data.</text>
</comment>
<dbReference type="EMBL" id="JAGSXH010000011">
    <property type="protein sequence ID" value="MBS2962449.1"/>
    <property type="molecule type" value="Genomic_DNA"/>
</dbReference>
<evidence type="ECO:0000256" key="4">
    <source>
        <dbReference type="ARBA" id="ARBA00023136"/>
    </source>
</evidence>
<gene>
    <name evidence="7" type="ORF">KGA66_05290</name>
</gene>
<feature type="transmembrane region" description="Helical" evidence="6">
    <location>
        <begin position="70"/>
        <end position="91"/>
    </location>
</feature>
<dbReference type="InterPro" id="IPR004254">
    <property type="entry name" value="AdipoR/HlyIII-related"/>
</dbReference>
<organism evidence="7 8">
    <name type="scientific">Actinocrinis puniceicyclus</name>
    <dbReference type="NCBI Taxonomy" id="977794"/>
    <lineage>
        <taxon>Bacteria</taxon>
        <taxon>Bacillati</taxon>
        <taxon>Actinomycetota</taxon>
        <taxon>Actinomycetes</taxon>
        <taxon>Catenulisporales</taxon>
        <taxon>Actinospicaceae</taxon>
        <taxon>Actinocrinis</taxon>
    </lineage>
</organism>
<evidence type="ECO:0000256" key="6">
    <source>
        <dbReference type="SAM" id="Phobius"/>
    </source>
</evidence>
<keyword evidence="8" id="KW-1185">Reference proteome</keyword>
<feature type="binding site" evidence="5">
    <location>
        <position position="225"/>
    </location>
    <ligand>
        <name>Zn(2+)</name>
        <dbReference type="ChEBI" id="CHEBI:29105"/>
    </ligand>
</feature>
<feature type="transmembrane region" description="Helical" evidence="6">
    <location>
        <begin position="160"/>
        <end position="178"/>
    </location>
</feature>
<keyword evidence="4 6" id="KW-0472">Membrane</keyword>
<dbReference type="AlphaFoldDB" id="A0A8J7WN26"/>
<keyword evidence="5" id="KW-0862">Zinc</keyword>
<protein>
    <submittedName>
        <fullName evidence="7">Hemolysin III family protein</fullName>
    </submittedName>
</protein>
<feature type="transmembrane region" description="Helical" evidence="6">
    <location>
        <begin position="220"/>
        <end position="246"/>
    </location>
</feature>
<evidence type="ECO:0000313" key="8">
    <source>
        <dbReference type="Proteomes" id="UP000677913"/>
    </source>
</evidence>
<comment type="subcellular location">
    <subcellularLocation>
        <location evidence="1">Membrane</location>
        <topology evidence="1">Multi-pass membrane protein</topology>
    </subcellularLocation>
</comment>
<keyword evidence="2 6" id="KW-0812">Transmembrane</keyword>
<evidence type="ECO:0000256" key="3">
    <source>
        <dbReference type="ARBA" id="ARBA00022989"/>
    </source>
</evidence>
<evidence type="ECO:0000256" key="5">
    <source>
        <dbReference type="PIRSR" id="PIRSR604254-1"/>
    </source>
</evidence>
<dbReference type="GO" id="GO:0016020">
    <property type="term" value="C:membrane"/>
    <property type="evidence" value="ECO:0007669"/>
    <property type="project" value="UniProtKB-SubCell"/>
</dbReference>
<feature type="binding site" evidence="5">
    <location>
        <position position="221"/>
    </location>
    <ligand>
        <name>Zn(2+)</name>
        <dbReference type="ChEBI" id="CHEBI:29105"/>
    </ligand>
</feature>
<evidence type="ECO:0000256" key="2">
    <source>
        <dbReference type="ARBA" id="ARBA00022692"/>
    </source>
</evidence>
<dbReference type="PANTHER" id="PTHR20855">
    <property type="entry name" value="ADIPOR/PROGESTIN RECEPTOR-RELATED"/>
    <property type="match status" value="1"/>
</dbReference>
<dbReference type="Proteomes" id="UP000677913">
    <property type="component" value="Unassembled WGS sequence"/>
</dbReference>
<feature type="transmembrane region" description="Helical" evidence="6">
    <location>
        <begin position="112"/>
        <end position="129"/>
    </location>
</feature>
<feature type="transmembrane region" description="Helical" evidence="6">
    <location>
        <begin position="135"/>
        <end position="153"/>
    </location>
</feature>
<name>A0A8J7WN26_9ACTN</name>
<reference evidence="7" key="1">
    <citation type="submission" date="2021-04" db="EMBL/GenBank/DDBJ databases">
        <title>Genome based classification of Actinospica acidithermotolerans sp. nov., an actinobacterium isolated from an Indonesian hot spring.</title>
        <authorList>
            <person name="Kusuma A.B."/>
            <person name="Putra K.E."/>
            <person name="Nafisah S."/>
            <person name="Loh J."/>
            <person name="Nouioui I."/>
            <person name="Goodfellow M."/>
        </authorList>
    </citation>
    <scope>NUCLEOTIDE SEQUENCE</scope>
    <source>
        <strain evidence="7">DSM 45618</strain>
    </source>
</reference>
<feature type="transmembrane region" description="Helical" evidence="6">
    <location>
        <begin position="44"/>
        <end position="64"/>
    </location>
</feature>